<gene>
    <name evidence="4" type="ORF">QBC40DRAFT_269162</name>
</gene>
<evidence type="ECO:0000259" key="3">
    <source>
        <dbReference type="Pfam" id="PF24883"/>
    </source>
</evidence>
<dbReference type="Proteomes" id="UP001303160">
    <property type="component" value="Unassembled WGS sequence"/>
</dbReference>
<name>A0AAN6X7M0_9PEZI</name>
<accession>A0AAN6X7M0</accession>
<reference evidence="4" key="2">
    <citation type="submission" date="2023-05" db="EMBL/GenBank/DDBJ databases">
        <authorList>
            <consortium name="Lawrence Berkeley National Laboratory"/>
            <person name="Steindorff A."/>
            <person name="Hensen N."/>
            <person name="Bonometti L."/>
            <person name="Westerberg I."/>
            <person name="Brannstrom I.O."/>
            <person name="Guillou S."/>
            <person name="Cros-Aarteil S."/>
            <person name="Calhoun S."/>
            <person name="Haridas S."/>
            <person name="Kuo A."/>
            <person name="Mondo S."/>
            <person name="Pangilinan J."/>
            <person name="Riley R."/>
            <person name="Labutti K."/>
            <person name="Andreopoulos B."/>
            <person name="Lipzen A."/>
            <person name="Chen C."/>
            <person name="Yanf M."/>
            <person name="Daum C."/>
            <person name="Ng V."/>
            <person name="Clum A."/>
            <person name="Ohm R."/>
            <person name="Martin F."/>
            <person name="Silar P."/>
            <person name="Natvig D."/>
            <person name="Lalanne C."/>
            <person name="Gautier V."/>
            <person name="Ament-Velasquez S.L."/>
            <person name="Kruys A."/>
            <person name="Hutchinson M.I."/>
            <person name="Powell A.J."/>
            <person name="Barry K."/>
            <person name="Miller A.N."/>
            <person name="Grigoriev I.V."/>
            <person name="Debuchy R."/>
            <person name="Gladieux P."/>
            <person name="Thoren M.H."/>
            <person name="Johannesson H."/>
        </authorList>
    </citation>
    <scope>NUCLEOTIDE SEQUENCE</scope>
    <source>
        <strain evidence="4">CBS 315.58</strain>
    </source>
</reference>
<dbReference type="Pfam" id="PF24883">
    <property type="entry name" value="NPHP3_N"/>
    <property type="match status" value="1"/>
</dbReference>
<reference evidence="4" key="1">
    <citation type="journal article" date="2023" name="Mol. Phylogenet. Evol.">
        <title>Genome-scale phylogeny and comparative genomics of the fungal order Sordariales.</title>
        <authorList>
            <person name="Hensen N."/>
            <person name="Bonometti L."/>
            <person name="Westerberg I."/>
            <person name="Brannstrom I.O."/>
            <person name="Guillou S."/>
            <person name="Cros-Aarteil S."/>
            <person name="Calhoun S."/>
            <person name="Haridas S."/>
            <person name="Kuo A."/>
            <person name="Mondo S."/>
            <person name="Pangilinan J."/>
            <person name="Riley R."/>
            <person name="LaButti K."/>
            <person name="Andreopoulos B."/>
            <person name="Lipzen A."/>
            <person name="Chen C."/>
            <person name="Yan M."/>
            <person name="Daum C."/>
            <person name="Ng V."/>
            <person name="Clum A."/>
            <person name="Steindorff A."/>
            <person name="Ohm R.A."/>
            <person name="Martin F."/>
            <person name="Silar P."/>
            <person name="Natvig D.O."/>
            <person name="Lalanne C."/>
            <person name="Gautier V."/>
            <person name="Ament-Velasquez S.L."/>
            <person name="Kruys A."/>
            <person name="Hutchinson M.I."/>
            <person name="Powell A.J."/>
            <person name="Barry K."/>
            <person name="Miller A.N."/>
            <person name="Grigoriev I.V."/>
            <person name="Debuchy R."/>
            <person name="Gladieux P."/>
            <person name="Hiltunen Thoren M."/>
            <person name="Johannesson H."/>
        </authorList>
    </citation>
    <scope>NUCLEOTIDE SEQUENCE</scope>
    <source>
        <strain evidence="4">CBS 315.58</strain>
    </source>
</reference>
<evidence type="ECO:0000256" key="1">
    <source>
        <dbReference type="ARBA" id="ARBA00022737"/>
    </source>
</evidence>
<dbReference type="PANTHER" id="PTHR10039:SF5">
    <property type="entry name" value="NACHT DOMAIN-CONTAINING PROTEIN"/>
    <property type="match status" value="1"/>
</dbReference>
<dbReference type="Gene3D" id="3.40.50.300">
    <property type="entry name" value="P-loop containing nucleotide triphosphate hydrolases"/>
    <property type="match status" value="1"/>
</dbReference>
<evidence type="ECO:0000313" key="4">
    <source>
        <dbReference type="EMBL" id="KAK4195618.1"/>
    </source>
</evidence>
<dbReference type="AlphaFoldDB" id="A0AAN6X7M0"/>
<proteinExistence type="predicted"/>
<feature type="domain" description="Nephrocystin 3-like N-terminal" evidence="3">
    <location>
        <begin position="258"/>
        <end position="430"/>
    </location>
</feature>
<feature type="region of interest" description="Disordered" evidence="2">
    <location>
        <begin position="1016"/>
        <end position="1108"/>
    </location>
</feature>
<dbReference type="EMBL" id="MU864008">
    <property type="protein sequence ID" value="KAK4195618.1"/>
    <property type="molecule type" value="Genomic_DNA"/>
</dbReference>
<sequence length="1108" mass="126355">MEALAALALACNILENIDRACKYVKKIKEIYESASGQSADHENLSEVVKNMTQVVEEFKELQAQVPQSNADYAMERIAKKGLDVSTKINAMLAECLPKTGKSVASAIKAAIRARLKKSELDALEERLRKNSESLNHFVVARTLREIGAVRQSCNGLDANINLIRAQQQSSEKALDAITKELEALGLTSTTLSSQFRGIINSVDQATNDVKTAAALQALHFGTMYRRFNEVSESEVGTFEWIFKDPNRQLQEQPGLDISFPDWLRTGQGVFHIAGKPGSGKSTLMKFICQHPDVDHLLKEWAGSKELMSAQFFFWKIGTAEQKGLAGLIRGLLFAIIEKEPVLAKTLFPDFWLPKRHRSSLNPLTDREVTDALDIVTKDLELLQKYRICFFIDALDEYEPQRGSTHWLLVNKILQWTSKSNGNVKVCVSSREEPVFEKFFLSNQRITIHFFTKPDIEELVRLRLVENEQFSALQQNHKKRCDRIVKMVKDQAEGVFLWVVLLLAQFEESLNEDDGIHALEGILERAPTELQDFFASILHSIPQRYREASYTILAIVMRFHGILLNSPESVLFDGLTPITLLTLAHTWWLFEINDRSGLTKLPTDILWHNDHKDMCRADDSVMKFANKVKSRCRGLLTCPDLCDGSSSELVFTHRSIPEALKEVFSQLAASFQLDDYLVVERWVWACLVSSKYKSDTNMRSSHAALEALAACRQNRWNSRIPCRTFQMLHLMERLFLDEDDPSPFLVLVAAANLGLYEYVSWALKEYPAFYKKFLPSAFAHYLYLQMDTEVHKTHRYAEVEIISLFLDHGPGPNTAYGFDDALCLEFNETAHPPSYHGYILPMTFWYYWLVFYLSLDCHESWGSGLGSTEWELEFLVETLDFRRGHWSLRWETLEFWLKHNVDPDVTFHSHVSADHGAIVDDSASEYLKRGDLQEDSTGEFGGEHSPDRFSLQVCSTDGVVYEWHWSGADKSGYDDEKWPRSLRLFMERCGKDSMTLAEFVNLREPPNKDELIRLIHQNRRLKKDTTGPTMAQPDKMKFEGPSTEPSNENRISGDEEDSGSSITNSNPRNTPSVGGHKRKRSEDVHHRELVPSARSANKRKESLTPGLHS</sequence>
<evidence type="ECO:0000313" key="5">
    <source>
        <dbReference type="Proteomes" id="UP001303160"/>
    </source>
</evidence>
<dbReference type="SUPFAM" id="SSF52540">
    <property type="entry name" value="P-loop containing nucleoside triphosphate hydrolases"/>
    <property type="match status" value="1"/>
</dbReference>
<feature type="compositionally biased region" description="Polar residues" evidence="2">
    <location>
        <begin position="1058"/>
        <end position="1071"/>
    </location>
</feature>
<dbReference type="InterPro" id="IPR056884">
    <property type="entry name" value="NPHP3-like_N"/>
</dbReference>
<dbReference type="InterPro" id="IPR027417">
    <property type="entry name" value="P-loop_NTPase"/>
</dbReference>
<keyword evidence="5" id="KW-1185">Reference proteome</keyword>
<feature type="compositionally biased region" description="Basic and acidic residues" evidence="2">
    <location>
        <begin position="1079"/>
        <end position="1088"/>
    </location>
</feature>
<dbReference type="PANTHER" id="PTHR10039">
    <property type="entry name" value="AMELOGENIN"/>
    <property type="match status" value="1"/>
</dbReference>
<evidence type="ECO:0000256" key="2">
    <source>
        <dbReference type="SAM" id="MobiDB-lite"/>
    </source>
</evidence>
<comment type="caution">
    <text evidence="4">The sequence shown here is derived from an EMBL/GenBank/DDBJ whole genome shotgun (WGS) entry which is preliminary data.</text>
</comment>
<organism evidence="4 5">
    <name type="scientific">Triangularia verruculosa</name>
    <dbReference type="NCBI Taxonomy" id="2587418"/>
    <lineage>
        <taxon>Eukaryota</taxon>
        <taxon>Fungi</taxon>
        <taxon>Dikarya</taxon>
        <taxon>Ascomycota</taxon>
        <taxon>Pezizomycotina</taxon>
        <taxon>Sordariomycetes</taxon>
        <taxon>Sordariomycetidae</taxon>
        <taxon>Sordariales</taxon>
        <taxon>Podosporaceae</taxon>
        <taxon>Triangularia</taxon>
    </lineage>
</organism>
<keyword evidence="1" id="KW-0677">Repeat</keyword>
<protein>
    <recommendedName>
        <fullName evidence="3">Nephrocystin 3-like N-terminal domain-containing protein</fullName>
    </recommendedName>
</protein>